<evidence type="ECO:0000259" key="13">
    <source>
        <dbReference type="Pfam" id="PF00808"/>
    </source>
</evidence>
<dbReference type="Gene3D" id="1.10.20.10">
    <property type="entry name" value="Histone, subunit A"/>
    <property type="match status" value="1"/>
</dbReference>
<evidence type="ECO:0000313" key="15">
    <source>
        <dbReference type="Proteomes" id="UP000749559"/>
    </source>
</evidence>
<dbReference type="GO" id="GO:0046982">
    <property type="term" value="F:protein heterodimerization activity"/>
    <property type="evidence" value="ECO:0007669"/>
    <property type="project" value="InterPro"/>
</dbReference>
<proteinExistence type="predicted"/>
<evidence type="ECO:0000313" key="14">
    <source>
        <dbReference type="EMBL" id="CAH1773407.1"/>
    </source>
</evidence>
<feature type="domain" description="Transcription factor CBF/NF-Y/archaeal histone" evidence="13">
    <location>
        <begin position="13"/>
        <end position="53"/>
    </location>
</feature>
<dbReference type="GO" id="GO:0006261">
    <property type="term" value="P:DNA-templated DNA replication"/>
    <property type="evidence" value="ECO:0007669"/>
    <property type="project" value="TreeGrafter"/>
</dbReference>
<keyword evidence="4" id="KW-0548">Nucleotidyltransferase</keyword>
<evidence type="ECO:0000256" key="7">
    <source>
        <dbReference type="ARBA" id="ARBA00023125"/>
    </source>
</evidence>
<comment type="subcellular location">
    <subcellularLocation>
        <location evidence="1">Nucleus</location>
    </subcellularLocation>
</comment>
<evidence type="ECO:0000256" key="6">
    <source>
        <dbReference type="ARBA" id="ARBA00023054"/>
    </source>
</evidence>
<evidence type="ECO:0000256" key="12">
    <source>
        <dbReference type="ARBA" id="ARBA00083235"/>
    </source>
</evidence>
<protein>
    <recommendedName>
        <fullName evidence="11">Chromatin accessibility complex protein 1</fullName>
    </recommendedName>
    <alternativeName>
        <fullName evidence="12">DNA polymerase epsilon subunit p15</fullName>
    </alternativeName>
</protein>
<dbReference type="GO" id="GO:0016779">
    <property type="term" value="F:nucleotidyltransferase activity"/>
    <property type="evidence" value="ECO:0007669"/>
    <property type="project" value="UniProtKB-KW"/>
</dbReference>
<comment type="subunit">
    <text evidence="10">Heterodimer with POLE3; binds to DNA. Component of the CHRAC ISWI chromatin remodeling complex at least composed of SMARCA5/SNF2H, BAZ1A/ACF1, CHRAC1 and POLE3; the complex preferentially binds DNA through the CHRAC1-POLE3 heterodimer and possesses ATP-dependent nucleosome-remodeling activity. Within the complex, the heterodimer with POLE3 interacts with SMARCA5/SNF2H; the interaction is direct and enhances nucleosome sliding activity by the SMARCA5/SNF2H and BAZ1A/ACF1 interaction. Within the complex, the heterodimer with POLE3 interacts with BAZ1A/ACF1; the interactions are direct.</text>
</comment>
<accession>A0A8J1UCX5</accession>
<dbReference type="GO" id="GO:0003677">
    <property type="term" value="F:DNA binding"/>
    <property type="evidence" value="ECO:0007669"/>
    <property type="project" value="UniProtKB-KW"/>
</dbReference>
<dbReference type="PANTHER" id="PTHR10252:SF54">
    <property type="entry name" value="CHROMATIN ACCESSIBILITY COMPLEX PROTEIN 1"/>
    <property type="match status" value="1"/>
</dbReference>
<keyword evidence="8" id="KW-0539">Nucleus</keyword>
<dbReference type="InterPro" id="IPR003958">
    <property type="entry name" value="CBFA_NFYB_domain"/>
</dbReference>
<dbReference type="AlphaFoldDB" id="A0A8J1UCX5"/>
<keyword evidence="7" id="KW-0238">DNA-binding</keyword>
<reference evidence="14" key="1">
    <citation type="submission" date="2022-03" db="EMBL/GenBank/DDBJ databases">
        <authorList>
            <person name="Martin C."/>
        </authorList>
    </citation>
    <scope>NUCLEOTIDE SEQUENCE</scope>
</reference>
<name>A0A8J1UCX5_OWEFU</name>
<dbReference type="GO" id="GO:0008623">
    <property type="term" value="C:CHRAC"/>
    <property type="evidence" value="ECO:0007669"/>
    <property type="project" value="TreeGrafter"/>
</dbReference>
<keyword evidence="15" id="KW-1185">Reference proteome</keyword>
<dbReference type="Pfam" id="PF00808">
    <property type="entry name" value="CBFD_NFYB_HMF"/>
    <property type="match status" value="1"/>
</dbReference>
<keyword evidence="3" id="KW-0808">Transferase</keyword>
<dbReference type="InterPro" id="IPR050568">
    <property type="entry name" value="Transcr_DNA_Rep_Reg"/>
</dbReference>
<comment type="function">
    <text evidence="9">Forms a complex with DNA polymerase epsilon subunit POLE3 and binds naked DNA, which is then incorporated into chromatin, aided by the nucleosome remodeling activity of ISWI/SNF2H and ACF1. Does not enhance nucleosome sliding activity of the ACF-5 ISWI chromatin remodeling complex.</text>
</comment>
<keyword evidence="5" id="KW-0007">Acetylation</keyword>
<sequence>MAEQKSEKHNCLLPLSRIKTIMKSSPDVTHVAQESLFVITKATELFVQDLAKTIHKKSGSGKSVSYKDLSTLVDEEENMQFLQDIIPKKILAKDYLDKQNNTESDDDIVMLD</sequence>
<evidence type="ECO:0000256" key="5">
    <source>
        <dbReference type="ARBA" id="ARBA00022990"/>
    </source>
</evidence>
<dbReference type="EMBL" id="CAIIXF020000001">
    <property type="protein sequence ID" value="CAH1773407.1"/>
    <property type="molecule type" value="Genomic_DNA"/>
</dbReference>
<dbReference type="InterPro" id="IPR009072">
    <property type="entry name" value="Histone-fold"/>
</dbReference>
<evidence type="ECO:0000256" key="11">
    <source>
        <dbReference type="ARBA" id="ARBA00071805"/>
    </source>
</evidence>
<evidence type="ECO:0000256" key="4">
    <source>
        <dbReference type="ARBA" id="ARBA00022695"/>
    </source>
</evidence>
<keyword evidence="6" id="KW-0175">Coiled coil</keyword>
<evidence type="ECO:0000256" key="8">
    <source>
        <dbReference type="ARBA" id="ARBA00023242"/>
    </source>
</evidence>
<evidence type="ECO:0000256" key="1">
    <source>
        <dbReference type="ARBA" id="ARBA00004123"/>
    </source>
</evidence>
<organism evidence="14 15">
    <name type="scientific">Owenia fusiformis</name>
    <name type="common">Polychaete worm</name>
    <dbReference type="NCBI Taxonomy" id="6347"/>
    <lineage>
        <taxon>Eukaryota</taxon>
        <taxon>Metazoa</taxon>
        <taxon>Spiralia</taxon>
        <taxon>Lophotrochozoa</taxon>
        <taxon>Annelida</taxon>
        <taxon>Polychaeta</taxon>
        <taxon>Sedentaria</taxon>
        <taxon>Canalipalpata</taxon>
        <taxon>Sabellida</taxon>
        <taxon>Oweniida</taxon>
        <taxon>Oweniidae</taxon>
        <taxon>Owenia</taxon>
    </lineage>
</organism>
<dbReference type="Proteomes" id="UP000749559">
    <property type="component" value="Unassembled WGS sequence"/>
</dbReference>
<evidence type="ECO:0000256" key="3">
    <source>
        <dbReference type="ARBA" id="ARBA00022679"/>
    </source>
</evidence>
<evidence type="ECO:0000256" key="9">
    <source>
        <dbReference type="ARBA" id="ARBA00059032"/>
    </source>
</evidence>
<comment type="caution">
    <text evidence="14">The sequence shown here is derived from an EMBL/GenBank/DDBJ whole genome shotgun (WGS) entry which is preliminary data.</text>
</comment>
<evidence type="ECO:0000256" key="2">
    <source>
        <dbReference type="ARBA" id="ARBA00022553"/>
    </source>
</evidence>
<dbReference type="CDD" id="cd22924">
    <property type="entry name" value="HFD_CHRAC1-like"/>
    <property type="match status" value="1"/>
</dbReference>
<dbReference type="OrthoDB" id="1291358at2759"/>
<gene>
    <name evidence="14" type="ORF">OFUS_LOCUS1009</name>
</gene>
<keyword evidence="2" id="KW-0597">Phosphoprotein</keyword>
<dbReference type="FunFam" id="1.10.20.10:FF:000048">
    <property type="entry name" value="Chromatin accessibility complex subunit 1"/>
    <property type="match status" value="1"/>
</dbReference>
<evidence type="ECO:0000256" key="10">
    <source>
        <dbReference type="ARBA" id="ARBA00062516"/>
    </source>
</evidence>
<dbReference type="PANTHER" id="PTHR10252">
    <property type="entry name" value="HISTONE-LIKE TRANSCRIPTION FACTOR CCAAT-RELATED"/>
    <property type="match status" value="1"/>
</dbReference>
<dbReference type="SUPFAM" id="SSF47113">
    <property type="entry name" value="Histone-fold"/>
    <property type="match status" value="1"/>
</dbReference>
<dbReference type="GO" id="GO:0006338">
    <property type="term" value="P:chromatin remodeling"/>
    <property type="evidence" value="ECO:0007669"/>
    <property type="project" value="TreeGrafter"/>
</dbReference>